<proteinExistence type="predicted"/>
<dbReference type="Proteomes" id="UP000663838">
    <property type="component" value="Unassembled WGS sequence"/>
</dbReference>
<keyword evidence="1" id="KW-0732">Signal</keyword>
<evidence type="ECO:0000256" key="1">
    <source>
        <dbReference type="SAM" id="SignalP"/>
    </source>
</evidence>
<evidence type="ECO:0000313" key="4">
    <source>
        <dbReference type="EMBL" id="CAF4651628.1"/>
    </source>
</evidence>
<name>A0A817ZN72_9BILA</name>
<dbReference type="Proteomes" id="UP000663865">
    <property type="component" value="Unassembled WGS sequence"/>
</dbReference>
<comment type="caution">
    <text evidence="3">The sequence shown here is derived from an EMBL/GenBank/DDBJ whole genome shotgun (WGS) entry which is preliminary data.</text>
</comment>
<feature type="signal peptide" evidence="1">
    <location>
        <begin position="1"/>
        <end position="16"/>
    </location>
</feature>
<reference evidence="3" key="1">
    <citation type="submission" date="2021-02" db="EMBL/GenBank/DDBJ databases">
        <authorList>
            <person name="Nowell W R."/>
        </authorList>
    </citation>
    <scope>NUCLEOTIDE SEQUENCE</scope>
</reference>
<feature type="domain" description="EB" evidence="2">
    <location>
        <begin position="41"/>
        <end position="77"/>
    </location>
</feature>
<evidence type="ECO:0000313" key="5">
    <source>
        <dbReference type="Proteomes" id="UP000663865"/>
    </source>
</evidence>
<sequence length="102" mass="11045">MRFFMFLIFAAATALPASVHYHGDSTLVPPTTVAEMISYDSLLGYSCHSNRNCGGLITNALCVNGKCACAPGYIANGLWSCRKIKKTATIKNSLKRKVNTVK</sequence>
<evidence type="ECO:0000259" key="2">
    <source>
        <dbReference type="Pfam" id="PF01683"/>
    </source>
</evidence>
<dbReference type="Pfam" id="PF01683">
    <property type="entry name" value="EB"/>
    <property type="match status" value="1"/>
</dbReference>
<feature type="chain" id="PRO_5035614082" description="EB domain-containing protein" evidence="1">
    <location>
        <begin position="17"/>
        <end position="102"/>
    </location>
</feature>
<gene>
    <name evidence="3" type="ORF">KIK155_LOCUS7608</name>
    <name evidence="4" type="ORF">TOA249_LOCUS14038</name>
</gene>
<dbReference type="AlphaFoldDB" id="A0A817ZN72"/>
<accession>A0A817ZN72</accession>
<dbReference type="InterPro" id="IPR006149">
    <property type="entry name" value="EB_dom"/>
</dbReference>
<organism evidence="3 5">
    <name type="scientific">Rotaria socialis</name>
    <dbReference type="NCBI Taxonomy" id="392032"/>
    <lineage>
        <taxon>Eukaryota</taxon>
        <taxon>Metazoa</taxon>
        <taxon>Spiralia</taxon>
        <taxon>Gnathifera</taxon>
        <taxon>Rotifera</taxon>
        <taxon>Eurotatoria</taxon>
        <taxon>Bdelloidea</taxon>
        <taxon>Philodinida</taxon>
        <taxon>Philodinidae</taxon>
        <taxon>Rotaria</taxon>
    </lineage>
</organism>
<evidence type="ECO:0000313" key="3">
    <source>
        <dbReference type="EMBL" id="CAF3395470.1"/>
    </source>
</evidence>
<protein>
    <recommendedName>
        <fullName evidence="2">EB domain-containing protein</fullName>
    </recommendedName>
</protein>
<dbReference type="EMBL" id="CAJOBS010000855">
    <property type="protein sequence ID" value="CAF4651628.1"/>
    <property type="molecule type" value="Genomic_DNA"/>
</dbReference>
<dbReference type="EMBL" id="CAJNYV010000945">
    <property type="protein sequence ID" value="CAF3395470.1"/>
    <property type="molecule type" value="Genomic_DNA"/>
</dbReference>